<dbReference type="GO" id="GO:0004519">
    <property type="term" value="F:endonuclease activity"/>
    <property type="evidence" value="ECO:0007669"/>
    <property type="project" value="UniProtKB-KW"/>
</dbReference>
<dbReference type="EMBL" id="FQVX01000001">
    <property type="protein sequence ID" value="SHF66770.1"/>
    <property type="molecule type" value="Genomic_DNA"/>
</dbReference>
<reference evidence="2 3" key="1">
    <citation type="submission" date="2016-11" db="EMBL/GenBank/DDBJ databases">
        <authorList>
            <person name="Jaros S."/>
            <person name="Januszkiewicz K."/>
            <person name="Wedrychowicz H."/>
        </authorList>
    </citation>
    <scope>NUCLEOTIDE SEQUENCE [LARGE SCALE GENOMIC DNA]</scope>
    <source>
        <strain evidence="2 3">DSM 45408</strain>
    </source>
</reference>
<dbReference type="PANTHER" id="PTHR43581:SF4">
    <property type="entry name" value="ATP_GTP PHOSPHATASE"/>
    <property type="match status" value="1"/>
</dbReference>
<evidence type="ECO:0000259" key="1">
    <source>
        <dbReference type="Pfam" id="PF13175"/>
    </source>
</evidence>
<sequence>MLLAGFGISGYRSFGADMTYFSDLATITLLAGQNNSGKSNTLRFIRDFLRRDPEPLGALDVPRGDENEELGIATRMSIAFRFDDDVVSKLMGKAGSNPRNISIVRRLLRATGKGLPGEGDGVAWFVYKKLPGAPKWDFDDEWFNALLGLTNPSSRELRDVVLEGSGHVTGPPSDVLLEVIQPFDPLKTLPPVRVIEAFRQIRHDSNTREFTPEGSDLVETLARYEQSGPTRRADRRKFDAVNGFLRRVLEDDSATLSVARDPDLLLVQQAGRHLPLENLGTGIHQVIIMAAVATLFEGHVLAIEEPEVHLHPLLQRKLGVYLSTQEQNQYVIATHSAHLFDLPASSTYHLRLTVEGTSAVRAESPAALSRICADLGYRPSDLLQANFVIWVEGPSDRIYIRHWIAQADRRLLEHVHYSVMFYGGRLLAHLSAHDEDVDDFIRLHRLNRSMAVVIDSDRRQSTAGINSTKARVVDELSSDPSSLAWVTDGREIENYIPADIFADAFSEVSGRDVATPIGQFDQAVPRGPGEPFIDKVKIARRVVEAWGEGIVGQHGLEARVDALTALIVSANGMLPVGHPRDGQPG</sequence>
<keyword evidence="3" id="KW-1185">Reference proteome</keyword>
<evidence type="ECO:0000313" key="3">
    <source>
        <dbReference type="Proteomes" id="UP000184471"/>
    </source>
</evidence>
<dbReference type="Proteomes" id="UP000184471">
    <property type="component" value="Unassembled WGS sequence"/>
</dbReference>
<keyword evidence="2" id="KW-0378">Hydrolase</keyword>
<dbReference type="AlphaFoldDB" id="A0A1M5DIH2"/>
<keyword evidence="2" id="KW-0255">Endonuclease</keyword>
<evidence type="ECO:0000313" key="2">
    <source>
        <dbReference type="EMBL" id="SHF66770.1"/>
    </source>
</evidence>
<gene>
    <name evidence="2" type="ORF">SAMN05444351_0397</name>
</gene>
<organism evidence="2 3">
    <name type="scientific">Geodermatophilus nigrescens</name>
    <dbReference type="NCBI Taxonomy" id="1070870"/>
    <lineage>
        <taxon>Bacteria</taxon>
        <taxon>Bacillati</taxon>
        <taxon>Actinomycetota</taxon>
        <taxon>Actinomycetes</taxon>
        <taxon>Geodermatophilales</taxon>
        <taxon>Geodermatophilaceae</taxon>
        <taxon>Geodermatophilus</taxon>
    </lineage>
</organism>
<dbReference type="STRING" id="1070870.SAMN05444351_0397"/>
<protein>
    <submittedName>
        <fullName evidence="2">Predicted ATP-dependent endonuclease of the OLD family, contains P-loop ATPase and TOPRIM domains</fullName>
    </submittedName>
</protein>
<dbReference type="PANTHER" id="PTHR43581">
    <property type="entry name" value="ATP/GTP PHOSPHATASE"/>
    <property type="match status" value="1"/>
</dbReference>
<dbReference type="InterPro" id="IPR041685">
    <property type="entry name" value="AAA_GajA/Old/RecF-like"/>
</dbReference>
<name>A0A1M5DIH2_9ACTN</name>
<accession>A0A1M5DIH2</accession>
<dbReference type="Pfam" id="PF13175">
    <property type="entry name" value="AAA_15"/>
    <property type="match status" value="1"/>
</dbReference>
<dbReference type="InterPro" id="IPR027417">
    <property type="entry name" value="P-loop_NTPase"/>
</dbReference>
<dbReference type="SUPFAM" id="SSF52540">
    <property type="entry name" value="P-loop containing nucleoside triphosphate hydrolases"/>
    <property type="match status" value="1"/>
</dbReference>
<feature type="domain" description="Endonuclease GajA/Old nuclease/RecF-like AAA" evidence="1">
    <location>
        <begin position="261"/>
        <end position="339"/>
    </location>
</feature>
<keyword evidence="2" id="KW-0540">Nuclease</keyword>
<dbReference type="Gene3D" id="3.40.50.300">
    <property type="entry name" value="P-loop containing nucleotide triphosphate hydrolases"/>
    <property type="match status" value="1"/>
</dbReference>
<dbReference type="InterPro" id="IPR051396">
    <property type="entry name" value="Bact_Antivir_Def_Nuclease"/>
</dbReference>
<proteinExistence type="predicted"/>